<evidence type="ECO:0000256" key="1">
    <source>
        <dbReference type="SAM" id="MobiDB-lite"/>
    </source>
</evidence>
<evidence type="ECO:0000313" key="2">
    <source>
        <dbReference type="EMBL" id="PON68091.1"/>
    </source>
</evidence>
<gene>
    <name evidence="2" type="ORF">PanWU01x14_098950</name>
</gene>
<evidence type="ECO:0000313" key="3">
    <source>
        <dbReference type="Proteomes" id="UP000237105"/>
    </source>
</evidence>
<name>A0A2P5D472_PARAD</name>
<proteinExistence type="predicted"/>
<accession>A0A2P5D472</accession>
<sequence length="131" mass="15568">MWFLFNVGGCLGATVRFSYTQKKKDGFLRLRASSCTDCTRVRASLFQYEREGKDSLLSTPRDRRKSSEDISQQLLSQSKEKSTTRLHINSLSFVEKERGLFFPESCIKHFKWCYNNHTYYWFLYEFDISEI</sequence>
<keyword evidence="3" id="KW-1185">Reference proteome</keyword>
<dbReference type="Proteomes" id="UP000237105">
    <property type="component" value="Unassembled WGS sequence"/>
</dbReference>
<dbReference type="EMBL" id="JXTB01000066">
    <property type="protein sequence ID" value="PON68091.1"/>
    <property type="molecule type" value="Genomic_DNA"/>
</dbReference>
<reference evidence="3" key="1">
    <citation type="submission" date="2016-06" db="EMBL/GenBank/DDBJ databases">
        <title>Parallel loss of symbiosis genes in relatives of nitrogen-fixing non-legume Parasponia.</title>
        <authorList>
            <person name="Van Velzen R."/>
            <person name="Holmer R."/>
            <person name="Bu F."/>
            <person name="Rutten L."/>
            <person name="Van Zeijl A."/>
            <person name="Liu W."/>
            <person name="Santuari L."/>
            <person name="Cao Q."/>
            <person name="Sharma T."/>
            <person name="Shen D."/>
            <person name="Roswanjaya Y."/>
            <person name="Wardhani T."/>
            <person name="Kalhor M.S."/>
            <person name="Jansen J."/>
            <person name="Van den Hoogen J."/>
            <person name="Gungor B."/>
            <person name="Hartog M."/>
            <person name="Hontelez J."/>
            <person name="Verver J."/>
            <person name="Yang W.-C."/>
            <person name="Schijlen E."/>
            <person name="Repin R."/>
            <person name="Schilthuizen M."/>
            <person name="Schranz E."/>
            <person name="Heidstra R."/>
            <person name="Miyata K."/>
            <person name="Fedorova E."/>
            <person name="Kohlen W."/>
            <person name="Bisseling T."/>
            <person name="Smit S."/>
            <person name="Geurts R."/>
        </authorList>
    </citation>
    <scope>NUCLEOTIDE SEQUENCE [LARGE SCALE GENOMIC DNA]</scope>
    <source>
        <strain evidence="3">cv. WU1-14</strain>
    </source>
</reference>
<dbReference type="AlphaFoldDB" id="A0A2P5D472"/>
<feature type="region of interest" description="Disordered" evidence="1">
    <location>
        <begin position="54"/>
        <end position="78"/>
    </location>
</feature>
<comment type="caution">
    <text evidence="2">The sequence shown here is derived from an EMBL/GenBank/DDBJ whole genome shotgun (WGS) entry which is preliminary data.</text>
</comment>
<organism evidence="2 3">
    <name type="scientific">Parasponia andersonii</name>
    <name type="common">Sponia andersonii</name>
    <dbReference type="NCBI Taxonomy" id="3476"/>
    <lineage>
        <taxon>Eukaryota</taxon>
        <taxon>Viridiplantae</taxon>
        <taxon>Streptophyta</taxon>
        <taxon>Embryophyta</taxon>
        <taxon>Tracheophyta</taxon>
        <taxon>Spermatophyta</taxon>
        <taxon>Magnoliopsida</taxon>
        <taxon>eudicotyledons</taxon>
        <taxon>Gunneridae</taxon>
        <taxon>Pentapetalae</taxon>
        <taxon>rosids</taxon>
        <taxon>fabids</taxon>
        <taxon>Rosales</taxon>
        <taxon>Cannabaceae</taxon>
        <taxon>Parasponia</taxon>
    </lineage>
</organism>
<protein>
    <submittedName>
        <fullName evidence="2">Uncharacterized protein</fullName>
    </submittedName>
</protein>
<feature type="non-terminal residue" evidence="2">
    <location>
        <position position="131"/>
    </location>
</feature>